<dbReference type="InterPro" id="IPR043128">
    <property type="entry name" value="Rev_trsase/Diguanyl_cyclase"/>
</dbReference>
<keyword evidence="5" id="KW-0255">Endonuclease</keyword>
<keyword evidence="10" id="KW-1185">Reference proteome</keyword>
<keyword evidence="3" id="KW-0548">Nucleotidyltransferase</keyword>
<dbReference type="AlphaFoldDB" id="A0A085LIX3"/>
<proteinExistence type="predicted"/>
<dbReference type="InterPro" id="IPR043502">
    <property type="entry name" value="DNA/RNA_pol_sf"/>
</dbReference>
<evidence type="ECO:0000256" key="5">
    <source>
        <dbReference type="ARBA" id="ARBA00022759"/>
    </source>
</evidence>
<dbReference type="EMBL" id="KL364121">
    <property type="protein sequence ID" value="KFD44919.1"/>
    <property type="molecule type" value="Genomic_DNA"/>
</dbReference>
<keyword evidence="2" id="KW-0808">Transferase</keyword>
<dbReference type="Proteomes" id="UP000030764">
    <property type="component" value="Unassembled WGS sequence"/>
</dbReference>
<reference evidence="9 10" key="1">
    <citation type="journal article" date="2014" name="Nat. Genet.">
        <title>Genome and transcriptome of the porcine whipworm Trichuris suis.</title>
        <authorList>
            <person name="Jex A.R."/>
            <person name="Nejsum P."/>
            <person name="Schwarz E.M."/>
            <person name="Hu L."/>
            <person name="Young N.D."/>
            <person name="Hall R.S."/>
            <person name="Korhonen P.K."/>
            <person name="Liao S."/>
            <person name="Thamsborg S."/>
            <person name="Xia J."/>
            <person name="Xu P."/>
            <person name="Wang S."/>
            <person name="Scheerlinck J.P."/>
            <person name="Hofmann A."/>
            <person name="Sternberg P.W."/>
            <person name="Wang J."/>
            <person name="Gasser R.B."/>
        </authorList>
    </citation>
    <scope>NUCLEOTIDE SEQUENCE [LARGE SCALE GENOMIC DNA]</scope>
    <source>
        <strain evidence="9">DCEP-RM93M</strain>
    </source>
</reference>
<evidence type="ECO:0000256" key="6">
    <source>
        <dbReference type="ARBA" id="ARBA00022801"/>
    </source>
</evidence>
<dbReference type="InterPro" id="IPR050951">
    <property type="entry name" value="Retrovirus_Pol_polyprotein"/>
</dbReference>
<sequence length="295" mass="34131">EPVRHSVRHRILTVGPPIFSRPRRLPPEKLRIAKNEFNTMMRMGVIRPSSSAWASPLHMVPKKETGLWRPCGDYRRLNNVTKPDRYPIPHLNDFSSQLHGRRVFSKIDLVRAYHQIPVHPSDVPKTAITTPFGLFEFKRMPFGLRNAAQTFQRFIDEVTRDLDFCFVYLDDILVASKSTSQHDHHLEQLFRRFRKYGVKINPAKCKFHATELEFLGFHVSADGIKPLPEKVKVIQRFPLPSSTTELRRFLGCINFYRRFIPKAAVLLAPLERLVSQEDGHTKIQLTPDAIAAFDS</sequence>
<protein>
    <recommendedName>
        <fullName evidence="8">Reverse transcriptase domain-containing protein</fullName>
    </recommendedName>
</protein>
<accession>A0A085LIX3</accession>
<dbReference type="PROSITE" id="PS50878">
    <property type="entry name" value="RT_POL"/>
    <property type="match status" value="1"/>
</dbReference>
<keyword evidence="6" id="KW-0378">Hydrolase</keyword>
<dbReference type="Pfam" id="PF00078">
    <property type="entry name" value="RVT_1"/>
    <property type="match status" value="1"/>
</dbReference>
<keyword evidence="4" id="KW-0540">Nuclease</keyword>
<dbReference type="SUPFAM" id="SSF56672">
    <property type="entry name" value="DNA/RNA polymerases"/>
    <property type="match status" value="1"/>
</dbReference>
<dbReference type="FunFam" id="3.10.10.10:FF:000007">
    <property type="entry name" value="Retrovirus-related Pol polyprotein from transposon 17.6-like Protein"/>
    <property type="match status" value="1"/>
</dbReference>
<keyword evidence="1" id="KW-0645">Protease</keyword>
<evidence type="ECO:0000256" key="2">
    <source>
        <dbReference type="ARBA" id="ARBA00022679"/>
    </source>
</evidence>
<dbReference type="GO" id="GO:0006508">
    <property type="term" value="P:proteolysis"/>
    <property type="evidence" value="ECO:0007669"/>
    <property type="project" value="UniProtKB-KW"/>
</dbReference>
<dbReference type="Gene3D" id="3.10.10.10">
    <property type="entry name" value="HIV Type 1 Reverse Transcriptase, subunit A, domain 1"/>
    <property type="match status" value="1"/>
</dbReference>
<evidence type="ECO:0000256" key="1">
    <source>
        <dbReference type="ARBA" id="ARBA00022670"/>
    </source>
</evidence>
<dbReference type="Gene3D" id="3.30.70.270">
    <property type="match status" value="2"/>
</dbReference>
<dbReference type="GO" id="GO:0008233">
    <property type="term" value="F:peptidase activity"/>
    <property type="evidence" value="ECO:0007669"/>
    <property type="project" value="UniProtKB-KW"/>
</dbReference>
<evidence type="ECO:0000256" key="4">
    <source>
        <dbReference type="ARBA" id="ARBA00022722"/>
    </source>
</evidence>
<evidence type="ECO:0000256" key="3">
    <source>
        <dbReference type="ARBA" id="ARBA00022695"/>
    </source>
</evidence>
<dbReference type="InterPro" id="IPR000477">
    <property type="entry name" value="RT_dom"/>
</dbReference>
<name>A0A085LIX3_9BILA</name>
<dbReference type="GO" id="GO:0003964">
    <property type="term" value="F:RNA-directed DNA polymerase activity"/>
    <property type="evidence" value="ECO:0007669"/>
    <property type="project" value="UniProtKB-KW"/>
</dbReference>
<organism evidence="9 10">
    <name type="scientific">Trichuris suis</name>
    <name type="common">pig whipworm</name>
    <dbReference type="NCBI Taxonomy" id="68888"/>
    <lineage>
        <taxon>Eukaryota</taxon>
        <taxon>Metazoa</taxon>
        <taxon>Ecdysozoa</taxon>
        <taxon>Nematoda</taxon>
        <taxon>Enoplea</taxon>
        <taxon>Dorylaimia</taxon>
        <taxon>Trichinellida</taxon>
        <taxon>Trichuridae</taxon>
        <taxon>Trichuris</taxon>
    </lineage>
</organism>
<dbReference type="CDD" id="cd01647">
    <property type="entry name" value="RT_LTR"/>
    <property type="match status" value="1"/>
</dbReference>
<feature type="domain" description="Reverse transcriptase" evidence="8">
    <location>
        <begin position="41"/>
        <end position="219"/>
    </location>
</feature>
<evidence type="ECO:0000256" key="7">
    <source>
        <dbReference type="ARBA" id="ARBA00022918"/>
    </source>
</evidence>
<gene>
    <name evidence="9" type="ORF">M513_14204</name>
</gene>
<dbReference type="GO" id="GO:0004519">
    <property type="term" value="F:endonuclease activity"/>
    <property type="evidence" value="ECO:0007669"/>
    <property type="project" value="UniProtKB-KW"/>
</dbReference>
<dbReference type="PANTHER" id="PTHR37984">
    <property type="entry name" value="PROTEIN CBG26694"/>
    <property type="match status" value="1"/>
</dbReference>
<dbReference type="PANTHER" id="PTHR37984:SF5">
    <property type="entry name" value="PROTEIN NYNRIN-LIKE"/>
    <property type="match status" value="1"/>
</dbReference>
<feature type="non-terminal residue" evidence="9">
    <location>
        <position position="295"/>
    </location>
</feature>
<keyword evidence="7" id="KW-0695">RNA-directed DNA polymerase</keyword>
<evidence type="ECO:0000313" key="10">
    <source>
        <dbReference type="Proteomes" id="UP000030764"/>
    </source>
</evidence>
<evidence type="ECO:0000313" key="9">
    <source>
        <dbReference type="EMBL" id="KFD44919.1"/>
    </source>
</evidence>
<evidence type="ECO:0000259" key="8">
    <source>
        <dbReference type="PROSITE" id="PS50878"/>
    </source>
</evidence>
<feature type="non-terminal residue" evidence="9">
    <location>
        <position position="1"/>
    </location>
</feature>